<dbReference type="CDD" id="cd02516">
    <property type="entry name" value="CDP-ME_synthetase"/>
    <property type="match status" value="1"/>
</dbReference>
<feature type="binding site" evidence="14">
    <location>
        <begin position="274"/>
        <end position="275"/>
    </location>
    <ligand>
        <name>4-CDP-2-C-methyl-D-erythritol 2-phosphate</name>
        <dbReference type="ChEBI" id="CHEBI:57919"/>
    </ligand>
</feature>
<feature type="region of interest" description="2-C-methyl-D-erythritol 2,4-cyclodiphosphate synthase" evidence="14">
    <location>
        <begin position="242"/>
        <end position="398"/>
    </location>
</feature>
<evidence type="ECO:0000256" key="13">
    <source>
        <dbReference type="ARBA" id="ARBA00023268"/>
    </source>
</evidence>
<feature type="site" description="Transition state stabilizer" evidence="14">
    <location>
        <position position="21"/>
    </location>
</feature>
<keyword evidence="13 14" id="KW-0511">Multifunctional enzyme</keyword>
<name>A0A140L2N8_9FIRM</name>
<dbReference type="GO" id="GO:0008685">
    <property type="term" value="F:2-C-methyl-D-erythritol 2,4-cyclodiphosphate synthase activity"/>
    <property type="evidence" value="ECO:0007669"/>
    <property type="project" value="UniProtKB-UniRule"/>
</dbReference>
<comment type="similarity">
    <text evidence="7">Belongs to the IspD/TarI cytidylyltransferase family. IspD subfamily.</text>
</comment>
<dbReference type="PANTHER" id="PTHR32125:SF4">
    <property type="entry name" value="2-C-METHYL-D-ERYTHRITOL 4-PHOSPHATE CYTIDYLYLTRANSFERASE, CHLOROPLASTIC"/>
    <property type="match status" value="1"/>
</dbReference>
<dbReference type="InterPro" id="IPR020555">
    <property type="entry name" value="MECDP_synthase_CS"/>
</dbReference>
<evidence type="ECO:0000256" key="5">
    <source>
        <dbReference type="ARBA" id="ARBA00004787"/>
    </source>
</evidence>
<comment type="catalytic activity">
    <reaction evidence="1 14">
        <text>4-CDP-2-C-methyl-D-erythritol 2-phosphate = 2-C-methyl-D-erythritol 2,4-cyclic diphosphate + CMP</text>
        <dbReference type="Rhea" id="RHEA:23864"/>
        <dbReference type="ChEBI" id="CHEBI:57919"/>
        <dbReference type="ChEBI" id="CHEBI:58483"/>
        <dbReference type="ChEBI" id="CHEBI:60377"/>
        <dbReference type="EC" id="4.6.1.12"/>
    </reaction>
</comment>
<keyword evidence="10 14" id="KW-0479">Metal-binding</keyword>
<evidence type="ECO:0000256" key="6">
    <source>
        <dbReference type="ARBA" id="ARBA00008480"/>
    </source>
</evidence>
<reference evidence="16 17" key="1">
    <citation type="submission" date="2015-12" db="EMBL/GenBank/DDBJ databases">
        <title>Draft genome sequence of the thermoanaerobe Thermotalea metallivorans, an isolate from the runoff channel of the Great Artesian Basin, Australia.</title>
        <authorList>
            <person name="Patel B.K."/>
        </authorList>
    </citation>
    <scope>NUCLEOTIDE SEQUENCE [LARGE SCALE GENOMIC DNA]</scope>
    <source>
        <strain evidence="16 17">B2-1</strain>
    </source>
</reference>
<evidence type="ECO:0000256" key="4">
    <source>
        <dbReference type="ARBA" id="ARBA00004709"/>
    </source>
</evidence>
<dbReference type="GO" id="GO:0019288">
    <property type="term" value="P:isopentenyl diphosphate biosynthetic process, methylerythritol 4-phosphate pathway"/>
    <property type="evidence" value="ECO:0007669"/>
    <property type="project" value="UniProtKB-UniRule"/>
</dbReference>
<keyword evidence="12 14" id="KW-0456">Lyase</keyword>
<sequence length="398" mass="44056">MNTAIILAAGQGKRMKASLNKQYLILKDKPVLAHTLGAFERSPLIHEIILVVHEEEQELCRKNILEIYPYKKVKKVVKGGKERQESAYLGLQAMEEETEIVLIHDGARPFVTEQMIQQCIEEAKIYGAVSAGVPVKETVKMMGENRFVCYTPKREDVWITQTPQAFQRDVIRKAHDFAIDQKILGTDDAMLVEHMGIKVKMVEGDYGNIKITTPEDLMVAEAMLDCKREKLSRGRGEGTVLRIGHGYDVHRLVDGRKLIIGGVEIPYEKGLLGHSDADVLLHAIKDALLGAAALGDIGKHFPDNDERYRGASSIELLMEVHRMIKEKGYRVGNVDATIIAQKPKMAPYILKMRENIAQALGVHVDCINVKATTTEGLGFTGTGEGIAAQAVANIIGIV</sequence>
<dbReference type="PROSITE" id="PS01295">
    <property type="entry name" value="ISPD"/>
    <property type="match status" value="1"/>
</dbReference>
<evidence type="ECO:0000256" key="3">
    <source>
        <dbReference type="ARBA" id="ARBA00001968"/>
    </source>
</evidence>
<dbReference type="UniPathway" id="UPA00056">
    <property type="reaction ID" value="UER00093"/>
</dbReference>
<comment type="catalytic activity">
    <reaction evidence="2 14">
        <text>2-C-methyl-D-erythritol 4-phosphate + CTP + H(+) = 4-CDP-2-C-methyl-D-erythritol + diphosphate</text>
        <dbReference type="Rhea" id="RHEA:13429"/>
        <dbReference type="ChEBI" id="CHEBI:15378"/>
        <dbReference type="ChEBI" id="CHEBI:33019"/>
        <dbReference type="ChEBI" id="CHEBI:37563"/>
        <dbReference type="ChEBI" id="CHEBI:57823"/>
        <dbReference type="ChEBI" id="CHEBI:58262"/>
        <dbReference type="EC" id="2.7.7.60"/>
    </reaction>
</comment>
<feature type="binding site" evidence="14">
    <location>
        <position position="379"/>
    </location>
    <ligand>
        <name>4-CDP-2-C-methyl-D-erythritol 2-phosphate</name>
        <dbReference type="ChEBI" id="CHEBI:57919"/>
    </ligand>
</feature>
<dbReference type="HAMAP" id="MF_01520">
    <property type="entry name" value="IspDF"/>
    <property type="match status" value="1"/>
</dbReference>
<evidence type="ECO:0000313" key="16">
    <source>
        <dbReference type="EMBL" id="KXG74813.1"/>
    </source>
</evidence>
<keyword evidence="11 14" id="KW-0414">Isoprene biosynthesis</keyword>
<dbReference type="HAMAP" id="MF_00107">
    <property type="entry name" value="IspF"/>
    <property type="match status" value="1"/>
</dbReference>
<dbReference type="Gene3D" id="3.90.550.10">
    <property type="entry name" value="Spore Coat Polysaccharide Biosynthesis Protein SpsA, Chain A"/>
    <property type="match status" value="1"/>
</dbReference>
<dbReference type="InterPro" id="IPR026596">
    <property type="entry name" value="IspD/F"/>
</dbReference>
<feature type="binding site" evidence="14">
    <location>
        <position position="250"/>
    </location>
    <ligand>
        <name>a divalent metal cation</name>
        <dbReference type="ChEBI" id="CHEBI:60240"/>
    </ligand>
</feature>
<comment type="function">
    <text evidence="14">Bifunctional enzyme that catalyzes the formation of 4-diphosphocytidyl-2-C-methyl-D-erythritol from CTP and 2-C-methyl-D-erythritol 4-phosphate (MEP) (IspD), and catalyzes the conversion of 4-diphosphocytidyl-2-C-methyl-D-erythritol 2-phosphate (CDP-ME2P) to 2-C-methyl-D-erythritol 2,4-cyclodiphosphate (ME-CPP) with a corresponding release of cytidine 5-monophosphate (CMP) (IspF).</text>
</comment>
<dbReference type="FunFam" id="3.30.1330.50:FF:000001">
    <property type="entry name" value="2-C-methyl-D-erythritol 2,4-cyclodiphosphate synthase"/>
    <property type="match status" value="1"/>
</dbReference>
<comment type="similarity">
    <text evidence="14">In the N-terminal section; belongs to the IspD/TarI cytidylyltransferase family. IspD subfamily.</text>
</comment>
<dbReference type="NCBIfam" id="TIGR00151">
    <property type="entry name" value="ispF"/>
    <property type="match status" value="1"/>
</dbReference>
<dbReference type="FunFam" id="3.90.550.10:FF:000003">
    <property type="entry name" value="2-C-methyl-D-erythritol 4-phosphate cytidylyltransferase"/>
    <property type="match status" value="1"/>
</dbReference>
<evidence type="ECO:0000256" key="9">
    <source>
        <dbReference type="ARBA" id="ARBA00022695"/>
    </source>
</evidence>
<dbReference type="HAMAP" id="MF_00108">
    <property type="entry name" value="IspD"/>
    <property type="match status" value="1"/>
</dbReference>
<feature type="site" description="Transition state stabilizer" evidence="14">
    <location>
        <position position="274"/>
    </location>
</feature>
<feature type="site" description="Positions MEP for the nucleophilic attack" evidence="14">
    <location>
        <position position="210"/>
    </location>
</feature>
<dbReference type="Pfam" id="PF01128">
    <property type="entry name" value="IspD"/>
    <property type="match status" value="1"/>
</dbReference>
<feature type="binding site" evidence="14">
    <location>
        <begin position="248"/>
        <end position="250"/>
    </location>
    <ligand>
        <name>4-CDP-2-C-methyl-D-erythritol 2-phosphate</name>
        <dbReference type="ChEBI" id="CHEBI:57919"/>
    </ligand>
</feature>
<comment type="cofactor">
    <cofactor evidence="3 14">
        <name>a divalent metal cation</name>
        <dbReference type="ChEBI" id="CHEBI:60240"/>
    </cofactor>
</comment>
<protein>
    <recommendedName>
        <fullName evidence="14">Bifunctional enzyme IspD/IspF</fullName>
    </recommendedName>
    <domain>
        <recommendedName>
            <fullName evidence="14">2-C-methyl-D-erythritol 4-phosphate cytidylyltransferase</fullName>
            <ecNumber evidence="14">2.7.7.60</ecNumber>
        </recommendedName>
        <alternativeName>
            <fullName evidence="14">4-diphosphocytidyl-2C-methyl-D-erythritol synthase</fullName>
        </alternativeName>
        <alternativeName>
            <fullName evidence="14">MEP cytidylyltransferase</fullName>
            <shortName evidence="14">MCT</shortName>
        </alternativeName>
    </domain>
    <domain>
        <recommendedName>
            <fullName evidence="14">2-C-methyl-D-erythritol 2,4-cyclodiphosphate synthase</fullName>
            <shortName evidence="14">MECDP-synthase</shortName>
            <shortName evidence="14">MECPP-synthase</shortName>
            <shortName evidence="14">MECPS</shortName>
            <ecNumber evidence="14">4.6.1.12</ecNumber>
        </recommendedName>
    </domain>
</protein>
<keyword evidence="9 14" id="KW-0548">Nucleotidyltransferase</keyword>
<gene>
    <name evidence="16" type="primary">ispF</name>
    <name evidence="14" type="synonym">ispDF</name>
    <name evidence="16" type="ORF">AN619_21540</name>
</gene>
<dbReference type="PANTHER" id="PTHR32125">
    <property type="entry name" value="2-C-METHYL-D-ERYTHRITOL 4-PHOSPHATE CYTIDYLYLTRANSFERASE, CHLOROPLASTIC"/>
    <property type="match status" value="1"/>
</dbReference>
<dbReference type="InterPro" id="IPR003526">
    <property type="entry name" value="MECDP_synthase"/>
</dbReference>
<proteinExistence type="inferred from homology"/>
<dbReference type="STRING" id="520762.AN619_21540"/>
<comment type="caution">
    <text evidence="16">The sequence shown here is derived from an EMBL/GenBank/DDBJ whole genome shotgun (WGS) entry which is preliminary data.</text>
</comment>
<dbReference type="Pfam" id="PF02542">
    <property type="entry name" value="YgbB"/>
    <property type="match status" value="1"/>
</dbReference>
<evidence type="ECO:0000256" key="12">
    <source>
        <dbReference type="ARBA" id="ARBA00023239"/>
    </source>
</evidence>
<feature type="binding site" evidence="14">
    <location>
        <begin position="296"/>
        <end position="298"/>
    </location>
    <ligand>
        <name>4-CDP-2-C-methyl-D-erythritol 2-phosphate</name>
        <dbReference type="ChEBI" id="CHEBI:57919"/>
    </ligand>
</feature>
<feature type="binding site" evidence="14">
    <location>
        <position position="248"/>
    </location>
    <ligand>
        <name>a divalent metal cation</name>
        <dbReference type="ChEBI" id="CHEBI:60240"/>
    </ligand>
</feature>
<dbReference type="SUPFAM" id="SSF69765">
    <property type="entry name" value="IpsF-like"/>
    <property type="match status" value="1"/>
</dbReference>
<evidence type="ECO:0000259" key="15">
    <source>
        <dbReference type="Pfam" id="PF02542"/>
    </source>
</evidence>
<feature type="site" description="Transition state stabilizer" evidence="14">
    <location>
        <position position="14"/>
    </location>
</feature>
<dbReference type="EMBL" id="LOEE01000046">
    <property type="protein sequence ID" value="KXG74813.1"/>
    <property type="molecule type" value="Genomic_DNA"/>
</dbReference>
<feature type="binding site" evidence="14">
    <location>
        <position position="282"/>
    </location>
    <ligand>
        <name>a divalent metal cation</name>
        <dbReference type="ChEBI" id="CHEBI:60240"/>
    </ligand>
</feature>
<dbReference type="NCBIfam" id="TIGR00453">
    <property type="entry name" value="ispD"/>
    <property type="match status" value="1"/>
</dbReference>
<dbReference type="CDD" id="cd00554">
    <property type="entry name" value="MECDP_synthase"/>
    <property type="match status" value="1"/>
</dbReference>
<organism evidence="16 17">
    <name type="scientific">Thermotalea metallivorans</name>
    <dbReference type="NCBI Taxonomy" id="520762"/>
    <lineage>
        <taxon>Bacteria</taxon>
        <taxon>Bacillati</taxon>
        <taxon>Bacillota</taxon>
        <taxon>Clostridia</taxon>
        <taxon>Peptostreptococcales</taxon>
        <taxon>Thermotaleaceae</taxon>
        <taxon>Thermotalea</taxon>
    </lineage>
</organism>
<accession>A0A140L2N8</accession>
<feature type="site" description="Transition state stabilizer" evidence="14">
    <location>
        <position position="373"/>
    </location>
</feature>
<dbReference type="InterPro" id="IPR034683">
    <property type="entry name" value="IspD/TarI"/>
</dbReference>
<dbReference type="InterPro" id="IPR018294">
    <property type="entry name" value="ISPD_synthase_CS"/>
</dbReference>
<feature type="binding site" evidence="14">
    <location>
        <begin position="372"/>
        <end position="375"/>
    </location>
    <ligand>
        <name>4-CDP-2-C-methyl-D-erythritol 2-phosphate</name>
        <dbReference type="ChEBI" id="CHEBI:57919"/>
    </ligand>
</feature>
<dbReference type="EC" id="2.7.7.60" evidence="14"/>
<evidence type="ECO:0000313" key="17">
    <source>
        <dbReference type="Proteomes" id="UP000070456"/>
    </source>
</evidence>
<dbReference type="GO" id="GO:0050518">
    <property type="term" value="F:2-C-methyl-D-erythritol 4-phosphate cytidylyltransferase activity"/>
    <property type="evidence" value="ECO:0007669"/>
    <property type="project" value="UniProtKB-UniRule"/>
</dbReference>
<dbReference type="InterPro" id="IPR029044">
    <property type="entry name" value="Nucleotide-diphossugar_trans"/>
</dbReference>
<feature type="binding site" evidence="14">
    <location>
        <begin position="301"/>
        <end position="305"/>
    </location>
    <ligand>
        <name>4-CDP-2-C-methyl-D-erythritol 2-phosphate</name>
        <dbReference type="ChEBI" id="CHEBI:57919"/>
    </ligand>
</feature>
<evidence type="ECO:0000256" key="10">
    <source>
        <dbReference type="ARBA" id="ARBA00022723"/>
    </source>
</evidence>
<comment type="caution">
    <text evidence="14">Lacks conserved residue(s) required for the propagation of feature annotation.</text>
</comment>
<feature type="domain" description="2-C-methyl-D-erythritol 2,4-cyclodiphosphate synthase" evidence="15">
    <location>
        <begin position="241"/>
        <end position="394"/>
    </location>
</feature>
<comment type="pathway">
    <text evidence="5 14">Isoprenoid biosynthesis; isopentenyl diphosphate biosynthesis via DXP pathway; isopentenyl diphosphate from 1-deoxy-D-xylulose 5-phosphate: step 2/6.</text>
</comment>
<dbReference type="EC" id="4.6.1.12" evidence="14"/>
<evidence type="ECO:0000256" key="14">
    <source>
        <dbReference type="HAMAP-Rule" id="MF_01520"/>
    </source>
</evidence>
<dbReference type="Gene3D" id="3.30.1330.50">
    <property type="entry name" value="2-C-methyl-D-erythritol 2,4-cyclodiphosphate synthase"/>
    <property type="match status" value="1"/>
</dbReference>
<comment type="similarity">
    <text evidence="6">Belongs to the IspF family.</text>
</comment>
<dbReference type="SUPFAM" id="SSF53448">
    <property type="entry name" value="Nucleotide-diphospho-sugar transferases"/>
    <property type="match status" value="1"/>
</dbReference>
<comment type="similarity">
    <text evidence="14">In the C-terminal section; belongs to the IspF family.</text>
</comment>
<dbReference type="AlphaFoldDB" id="A0A140L2N8"/>
<keyword evidence="8 14" id="KW-0808">Transferase</keyword>
<feature type="site" description="Positions MEP for the nucleophilic attack" evidence="14">
    <location>
        <position position="154"/>
    </location>
</feature>
<dbReference type="GO" id="GO:0016114">
    <property type="term" value="P:terpenoid biosynthetic process"/>
    <property type="evidence" value="ECO:0007669"/>
    <property type="project" value="InterPro"/>
</dbReference>
<evidence type="ECO:0000256" key="8">
    <source>
        <dbReference type="ARBA" id="ARBA00022679"/>
    </source>
</evidence>
<feature type="binding site" evidence="14">
    <location>
        <begin position="340"/>
        <end position="346"/>
    </location>
    <ligand>
        <name>4-CDP-2-C-methyl-D-erythritol 2-phosphate</name>
        <dbReference type="ChEBI" id="CHEBI:57919"/>
    </ligand>
</feature>
<evidence type="ECO:0000256" key="7">
    <source>
        <dbReference type="ARBA" id="ARBA00009789"/>
    </source>
</evidence>
<dbReference type="InterPro" id="IPR050088">
    <property type="entry name" value="IspD/TarI_cytidylyltransf_bact"/>
</dbReference>
<evidence type="ECO:0000256" key="1">
    <source>
        <dbReference type="ARBA" id="ARBA00000200"/>
    </source>
</evidence>
<keyword evidence="17" id="KW-1185">Reference proteome</keyword>
<dbReference type="InterPro" id="IPR036571">
    <property type="entry name" value="MECDP_synthase_sf"/>
</dbReference>
<evidence type="ECO:0000256" key="2">
    <source>
        <dbReference type="ARBA" id="ARBA00001282"/>
    </source>
</evidence>
<feature type="region of interest" description="2-C-methyl-D-erythritol 4-phosphate cytidylyltransferase" evidence="14">
    <location>
        <begin position="1"/>
        <end position="241"/>
    </location>
</feature>
<dbReference type="GO" id="GO:0046872">
    <property type="term" value="F:metal ion binding"/>
    <property type="evidence" value="ECO:0007669"/>
    <property type="project" value="UniProtKB-KW"/>
</dbReference>
<dbReference type="Proteomes" id="UP000070456">
    <property type="component" value="Unassembled WGS sequence"/>
</dbReference>
<dbReference type="PROSITE" id="PS01350">
    <property type="entry name" value="ISPF"/>
    <property type="match status" value="1"/>
</dbReference>
<dbReference type="PATRIC" id="fig|520762.4.peg.2382"/>
<dbReference type="InterPro" id="IPR001228">
    <property type="entry name" value="IspD"/>
</dbReference>
<comment type="pathway">
    <text evidence="4 14">Isoprenoid biosynthesis; isopentenyl diphosphate biosynthesis via DXP pathway; isopentenyl diphosphate from 1-deoxy-D-xylulose 5-phosphate: step 4/6.</text>
</comment>
<dbReference type="OrthoDB" id="9806837at2"/>
<evidence type="ECO:0000256" key="11">
    <source>
        <dbReference type="ARBA" id="ARBA00023229"/>
    </source>
</evidence>